<dbReference type="EMBL" id="RJTJ01000008">
    <property type="protein sequence ID" value="RUM06834.1"/>
    <property type="molecule type" value="Genomic_DNA"/>
</dbReference>
<name>A0A3S0QHR8_9HYPH</name>
<evidence type="ECO:0000256" key="1">
    <source>
        <dbReference type="SAM" id="Phobius"/>
    </source>
</evidence>
<evidence type="ECO:0000313" key="2">
    <source>
        <dbReference type="EMBL" id="RUM06834.1"/>
    </source>
</evidence>
<keyword evidence="1" id="KW-1133">Transmembrane helix</keyword>
<protein>
    <submittedName>
        <fullName evidence="2">Uncharacterized protein</fullName>
    </submittedName>
</protein>
<dbReference type="RefSeq" id="WP_126909008.1">
    <property type="nucleotide sequence ID" value="NZ_ML133755.1"/>
</dbReference>
<gene>
    <name evidence="2" type="ORF">EFR84_11605</name>
</gene>
<keyword evidence="1" id="KW-0472">Membrane</keyword>
<evidence type="ECO:0000313" key="3">
    <source>
        <dbReference type="Proteomes" id="UP000278081"/>
    </source>
</evidence>
<proteinExistence type="predicted"/>
<accession>A0A3S0QHR8</accession>
<organism evidence="2 3">
    <name type="scientific">Rhizobium chutanense</name>
    <dbReference type="NCBI Taxonomy" id="2035448"/>
    <lineage>
        <taxon>Bacteria</taxon>
        <taxon>Pseudomonadati</taxon>
        <taxon>Pseudomonadota</taxon>
        <taxon>Alphaproteobacteria</taxon>
        <taxon>Hyphomicrobiales</taxon>
        <taxon>Rhizobiaceae</taxon>
        <taxon>Rhizobium/Agrobacterium group</taxon>
        <taxon>Rhizobium</taxon>
    </lineage>
</organism>
<comment type="caution">
    <text evidence="2">The sequence shown here is derived from an EMBL/GenBank/DDBJ whole genome shotgun (WGS) entry which is preliminary data.</text>
</comment>
<feature type="transmembrane region" description="Helical" evidence="1">
    <location>
        <begin position="12"/>
        <end position="32"/>
    </location>
</feature>
<sequence>MVGIQAELAKWMLQNGGVFAATTLIFLGLYLYERYGRAKDRAAYDEALAKAQQEHVATLKLVTPLAQKFTDTMDVILPLAMAQINGRRKGE</sequence>
<keyword evidence="1" id="KW-0812">Transmembrane</keyword>
<dbReference type="AlphaFoldDB" id="A0A3S0QHR8"/>
<dbReference type="Proteomes" id="UP000278081">
    <property type="component" value="Unassembled WGS sequence"/>
</dbReference>
<dbReference type="OrthoDB" id="9953376at2"/>
<reference evidence="2 3" key="1">
    <citation type="submission" date="2018-11" db="EMBL/GenBank/DDBJ databases">
        <title>Rhizobium chutanense sp. nov., isolated from root nodules of Phaseolus vulgaris in China.</title>
        <authorList>
            <person name="Huo Y."/>
        </authorList>
    </citation>
    <scope>NUCLEOTIDE SEQUENCE [LARGE SCALE GENOMIC DNA]</scope>
    <source>
        <strain evidence="2 3">C16</strain>
    </source>
</reference>